<dbReference type="EMBL" id="CP159872">
    <property type="protein sequence ID" value="XCM79019.1"/>
    <property type="molecule type" value="Genomic_DNA"/>
</dbReference>
<name>A0AAU8JTA6_9ACTN</name>
<reference evidence="2" key="1">
    <citation type="submission" date="2024-06" db="EMBL/GenBank/DDBJ databases">
        <title>The genome sequences of Kitasatospora sp. strain HUAS MG31.</title>
        <authorList>
            <person name="Mo P."/>
        </authorList>
    </citation>
    <scope>NUCLEOTIDE SEQUENCE</scope>
    <source>
        <strain evidence="2">HUAS MG31</strain>
    </source>
</reference>
<proteinExistence type="predicted"/>
<sequence length="124" mass="12868">MPVVRSTEAVVHEIHGARFLSYARQETGSTALRAWRLEIPAGTEGVEHTVSHEEVLLLLTGTPVVTLDGAATAPDPTDAVIVPAGTRLKVDNPGPGPVTAWVTTSAGLQATLPDGTTITPPWAG</sequence>
<dbReference type="AlphaFoldDB" id="A0AAU8JTA6"/>
<dbReference type="Gene3D" id="2.60.120.10">
    <property type="entry name" value="Jelly Rolls"/>
    <property type="match status" value="1"/>
</dbReference>
<dbReference type="InterPro" id="IPR013096">
    <property type="entry name" value="Cupin_2"/>
</dbReference>
<evidence type="ECO:0000259" key="1">
    <source>
        <dbReference type="Pfam" id="PF07883"/>
    </source>
</evidence>
<evidence type="ECO:0000313" key="2">
    <source>
        <dbReference type="EMBL" id="XCM79019.1"/>
    </source>
</evidence>
<dbReference type="SUPFAM" id="SSF51182">
    <property type="entry name" value="RmlC-like cupins"/>
    <property type="match status" value="1"/>
</dbReference>
<dbReference type="InterPro" id="IPR011051">
    <property type="entry name" value="RmlC_Cupin_sf"/>
</dbReference>
<dbReference type="InterPro" id="IPR014710">
    <property type="entry name" value="RmlC-like_jellyroll"/>
</dbReference>
<dbReference type="RefSeq" id="WP_354639349.1">
    <property type="nucleotide sequence ID" value="NZ_CP159872.1"/>
</dbReference>
<organism evidence="2">
    <name type="scientific">Kitasatospora camelliae</name>
    <dbReference type="NCBI Taxonomy" id="3156397"/>
    <lineage>
        <taxon>Bacteria</taxon>
        <taxon>Bacillati</taxon>
        <taxon>Actinomycetota</taxon>
        <taxon>Actinomycetes</taxon>
        <taxon>Kitasatosporales</taxon>
        <taxon>Streptomycetaceae</taxon>
        <taxon>Kitasatospora</taxon>
    </lineage>
</organism>
<dbReference type="KEGG" id="kcm:ABWK59_08805"/>
<gene>
    <name evidence="2" type="ORF">ABWK59_08805</name>
</gene>
<protein>
    <submittedName>
        <fullName evidence="2">Cupin domain-containing protein</fullName>
    </submittedName>
</protein>
<dbReference type="Pfam" id="PF07883">
    <property type="entry name" value="Cupin_2"/>
    <property type="match status" value="1"/>
</dbReference>
<accession>A0AAU8JTA6</accession>
<feature type="domain" description="Cupin type-2" evidence="1">
    <location>
        <begin position="36"/>
        <end position="100"/>
    </location>
</feature>